<evidence type="ECO:0000256" key="1">
    <source>
        <dbReference type="ARBA" id="ARBA00022737"/>
    </source>
</evidence>
<dbReference type="Pfam" id="PF20041">
    <property type="entry name" value="DUF6443"/>
    <property type="match status" value="1"/>
</dbReference>
<feature type="domain" description="Peptidase C-terminal archaeal/bacterial" evidence="3">
    <location>
        <begin position="96"/>
        <end position="158"/>
    </location>
</feature>
<dbReference type="SUPFAM" id="SSF49313">
    <property type="entry name" value="Cadherin-like"/>
    <property type="match status" value="1"/>
</dbReference>
<dbReference type="InterPro" id="IPR007280">
    <property type="entry name" value="Peptidase_C_arc/bac"/>
</dbReference>
<feature type="repeat" description="NHL" evidence="2">
    <location>
        <begin position="477"/>
        <end position="507"/>
    </location>
</feature>
<evidence type="ECO:0000256" key="2">
    <source>
        <dbReference type="PROSITE-ProRule" id="PRU00504"/>
    </source>
</evidence>
<keyword evidence="6" id="KW-1185">Reference proteome</keyword>
<dbReference type="Gene3D" id="2.120.10.30">
    <property type="entry name" value="TolB, C-terminal domain"/>
    <property type="match status" value="4"/>
</dbReference>
<evidence type="ECO:0000259" key="3">
    <source>
        <dbReference type="Pfam" id="PF04151"/>
    </source>
</evidence>
<dbReference type="RefSeq" id="WP_109418361.1">
    <property type="nucleotide sequence ID" value="NZ_QEAS01000035.1"/>
</dbReference>
<evidence type="ECO:0000313" key="6">
    <source>
        <dbReference type="Proteomes" id="UP000245647"/>
    </source>
</evidence>
<dbReference type="PANTHER" id="PTHR13833:SF71">
    <property type="entry name" value="NHL DOMAIN-CONTAINING PROTEIN"/>
    <property type="match status" value="1"/>
</dbReference>
<feature type="domain" description="Peptidase C-terminal archaeal/bacterial" evidence="3">
    <location>
        <begin position="223"/>
        <end position="288"/>
    </location>
</feature>
<dbReference type="InterPro" id="IPR011042">
    <property type="entry name" value="6-blade_b-propeller_TolB-like"/>
</dbReference>
<dbReference type="InterPro" id="IPR022385">
    <property type="entry name" value="Rhs_assc_core"/>
</dbReference>
<dbReference type="CDD" id="cd14953">
    <property type="entry name" value="NHL_like_1"/>
    <property type="match status" value="1"/>
</dbReference>
<dbReference type="SUPFAM" id="SSF101898">
    <property type="entry name" value="NHL repeat"/>
    <property type="match status" value="1"/>
</dbReference>
<proteinExistence type="predicted"/>
<dbReference type="InterPro" id="IPR015919">
    <property type="entry name" value="Cadherin-like_sf"/>
</dbReference>
<dbReference type="PROSITE" id="PS51125">
    <property type="entry name" value="NHL"/>
    <property type="match status" value="2"/>
</dbReference>
<sequence>MKSICMNPIFKTPFSYKELGCLFLFVILLILTAGNTFAQNGTYKYDAINAGSFSQCGGTFNDSRNNSYYNGTSYADNYNQNNSMSQPHGQPSPDVWYYFTVSGNSDITISLCGSSFDTYVHLLDGEDQIISNDDSECGRQSYLTYTGLPAGFYYVVVEGYSSNTGDYTLQINSTSTGTAPLGATISNPVPAGTFSSSGSYVHTANNATPCMGNEYGQPSNDVYYRFTLTAAANISLSHCGSNLDTYMWLLDASGNLITSNDDNTNTNSPCPGSQAYIATTLQPGTYYVVSEGYGNNTGNITTTIAVTPVVPVVPPVISYDFPSQLRLGATVSFSPANTGGTVSAIQTTSTFAGTGSAGMINGAALSSSFYNPLAVVADASGNIYVADAGNNSIRKISTSGEVSTLAGASTSGYAEGTGTAARFKLPSALVIDASGNIIVTDQQNHRIRKITPAGVTSIFAGSGAAGFANGTGTAAAFQYPAGLALDAAGYLYVSDNWNHRIRKISPAGVVTTFAGTGVEGSVDGLANSASFTYPCGLTFDSSGNLYVVERQGQRLRKISPAGEVTTVAGNGTAGLVNGVGAAARFNWPNAITADPSGNLFLCDQLNHMVRKITPSGVVSTLVGTTTAGIVNGIGDQVRMNGPFGICRDVQGNIYVGNSTGNVIRKIVVTPAYTINPSLPEGLSLDSETGVISGIPVVISPATTYVVTARNSAGATGTATITFAVIAAGLQTSKDRNYVLTMSPRVPFDVTHDLKSKTADEVEFNVNYFDGLGRSLQEVQYNGSPGKDKDLVLPIEYDPFGRPGKSLDPYADRTNSGGYKTNARNQQENYFNAPGAGVSIVPYPFSETRYEPSPLNRIEEVGAQGTSWQLSTSGISGSGRTKKLTYGSNTSTGERSVRLYRAEAVSTSGGEYKRTLASTTNYNSNELYLTIAKDENWTGGKSGTIEEYRDKLDRVVLQRSWKDETTPVSTYYVYDDLGNLSFVLPPGVDPDNGSIDENKLNKYCYQYRYDGWKRLIEKRLPGKDGWESMVYNKNNQLVLAQDPRQAQSGKWSFVKYDGLGRIVITGEYQNTNSRSALQATVDAQTVQWENYTGSTSNEGYDNKSFPSTYSKIFTINYYDGYTFPGSNVFGTLPGARSNRTQGLLTGIKTSVLGTTTMLTRLVFYDEDGRLVLEKSQNYRNGTDSVRLSYTFKDELSVAIHYHNSPGGSIIVKTRYEYDHLGRKTKTWETINSEGEVLLSQNIYNELGQLWQKKLHNSAQTISYTYNERGWITSSSASKLDFRLRYNSTAKGATPQYNGNIAEQEYTGLYSGNRWFTYSYDRLNRLINSTSSHASNKLGESLSYDKMGNITNLNRGNYGSLAYTYDACRLANVSGFKNGSFTHDANGNVTTDGIRGLTISYNEINLPSQVNGAGSATYTYDARGNKLRSIQGSTTRDYIAGIQYTNGVIDFVQTEEGKAVRNTDGTYRYEYNLKDHLGNTRVTTDAAGNVIQEDEYYAFGLNSPVYISGEKNKYLYNGKELQDVLTDQYDYGKRFYDPVIARWNVADPLAEKSSNLTPYRYAFNNPSRYIDPMGLYEVDEKGNINLDDPQEIERFMNYLKSNPGASISDMSNHIFSAENGFSWQLSTVHVTGASGSYSNMVSQAQTAVSNAVSAMSGFNGSVTYSIPFNERRDRFSVGFFNAAESDHLSTSGVIGNVVGTSISVGEAVNNAYKYMPRTTASDLSSIQQAGRVFKYAGVAVGVAGSFAKAFEAGADGKVTAGEVFGMIYSGASIAVPALGYIDLAAEMVSGTSLSDRIANGIDSAYPNANLKFNTTK</sequence>
<dbReference type="GO" id="GO:0016020">
    <property type="term" value="C:membrane"/>
    <property type="evidence" value="ECO:0007669"/>
    <property type="project" value="InterPro"/>
</dbReference>
<dbReference type="GO" id="GO:0005509">
    <property type="term" value="F:calcium ion binding"/>
    <property type="evidence" value="ECO:0007669"/>
    <property type="project" value="InterPro"/>
</dbReference>
<dbReference type="EMBL" id="QEAS01000035">
    <property type="protein sequence ID" value="PWG78100.1"/>
    <property type="molecule type" value="Genomic_DNA"/>
</dbReference>
<dbReference type="InterPro" id="IPR013783">
    <property type="entry name" value="Ig-like_fold"/>
</dbReference>
<dbReference type="Gene3D" id="2.60.40.10">
    <property type="entry name" value="Immunoglobulins"/>
    <property type="match status" value="1"/>
</dbReference>
<comment type="caution">
    <text evidence="5">The sequence shown here is derived from an EMBL/GenBank/DDBJ whole genome shotgun (WGS) entry which is preliminary data.</text>
</comment>
<dbReference type="Gene3D" id="2.60.120.380">
    <property type="match status" value="2"/>
</dbReference>
<feature type="repeat" description="NHL" evidence="2">
    <location>
        <begin position="369"/>
        <end position="399"/>
    </location>
</feature>
<dbReference type="PANTHER" id="PTHR13833">
    <property type="match status" value="1"/>
</dbReference>
<dbReference type="Pfam" id="PF04151">
    <property type="entry name" value="PPC"/>
    <property type="match status" value="2"/>
</dbReference>
<organism evidence="5 6">
    <name type="scientific">Pararcticibacter amylolyticus</name>
    <dbReference type="NCBI Taxonomy" id="2173175"/>
    <lineage>
        <taxon>Bacteria</taxon>
        <taxon>Pseudomonadati</taxon>
        <taxon>Bacteroidota</taxon>
        <taxon>Sphingobacteriia</taxon>
        <taxon>Sphingobacteriales</taxon>
        <taxon>Sphingobacteriaceae</taxon>
        <taxon>Pararcticibacter</taxon>
    </lineage>
</organism>
<gene>
    <name evidence="5" type="ORF">DDR33_24090</name>
</gene>
<keyword evidence="1" id="KW-0677">Repeat</keyword>
<dbReference type="NCBIfam" id="TIGR03696">
    <property type="entry name" value="Rhs_assc_core"/>
    <property type="match status" value="1"/>
</dbReference>
<feature type="domain" description="DUF6443" evidence="4">
    <location>
        <begin position="741"/>
        <end position="874"/>
    </location>
</feature>
<dbReference type="InterPro" id="IPR001258">
    <property type="entry name" value="NHL_repeat"/>
</dbReference>
<evidence type="ECO:0000313" key="5">
    <source>
        <dbReference type="EMBL" id="PWG78100.1"/>
    </source>
</evidence>
<dbReference type="InterPro" id="IPR045619">
    <property type="entry name" value="DUF6443"/>
</dbReference>
<name>A0A2U2P9Q2_9SPHI</name>
<dbReference type="Pfam" id="PF01436">
    <property type="entry name" value="NHL"/>
    <property type="match status" value="2"/>
</dbReference>
<dbReference type="Pfam" id="PF05345">
    <property type="entry name" value="He_PIG"/>
    <property type="match status" value="1"/>
</dbReference>
<evidence type="ECO:0000259" key="4">
    <source>
        <dbReference type="Pfam" id="PF20041"/>
    </source>
</evidence>
<dbReference type="Gene3D" id="2.180.10.10">
    <property type="entry name" value="RHS repeat-associated core"/>
    <property type="match status" value="1"/>
</dbReference>
<dbReference type="Proteomes" id="UP000245647">
    <property type="component" value="Unassembled WGS sequence"/>
</dbReference>
<protein>
    <submittedName>
        <fullName evidence="5">Uncharacterized protein</fullName>
    </submittedName>
</protein>
<accession>A0A2U2P9Q2</accession>
<reference evidence="5 6" key="1">
    <citation type="submission" date="2018-04" db="EMBL/GenBank/DDBJ databases">
        <title>Pedobacter chongqingensis sp. nov., isolated from a rottenly hemp rope.</title>
        <authorList>
            <person name="Cai Y."/>
        </authorList>
    </citation>
    <scope>NUCLEOTIDE SEQUENCE [LARGE SCALE GENOMIC DNA]</scope>
    <source>
        <strain evidence="5 6">FJ4-8</strain>
    </source>
</reference>